<feature type="compositionally biased region" description="Low complexity" evidence="1">
    <location>
        <begin position="121"/>
        <end position="147"/>
    </location>
</feature>
<feature type="region of interest" description="Disordered" evidence="1">
    <location>
        <begin position="159"/>
        <end position="254"/>
    </location>
</feature>
<feature type="region of interest" description="Disordered" evidence="1">
    <location>
        <begin position="23"/>
        <end position="45"/>
    </location>
</feature>
<dbReference type="AlphaFoldDB" id="A0A4S8KTP3"/>
<feature type="compositionally biased region" description="Low complexity" evidence="1">
    <location>
        <begin position="244"/>
        <end position="254"/>
    </location>
</feature>
<dbReference type="Proteomes" id="UP000297245">
    <property type="component" value="Unassembled WGS sequence"/>
</dbReference>
<feature type="compositionally biased region" description="Low complexity" evidence="1">
    <location>
        <begin position="189"/>
        <end position="236"/>
    </location>
</feature>
<gene>
    <name evidence="2" type="ORF">K435DRAFT_810985</name>
</gene>
<feature type="region of interest" description="Disordered" evidence="1">
    <location>
        <begin position="647"/>
        <end position="709"/>
    </location>
</feature>
<evidence type="ECO:0000313" key="3">
    <source>
        <dbReference type="Proteomes" id="UP000297245"/>
    </source>
</evidence>
<feature type="compositionally biased region" description="Polar residues" evidence="1">
    <location>
        <begin position="167"/>
        <end position="181"/>
    </location>
</feature>
<keyword evidence="3" id="KW-1185">Reference proteome</keyword>
<feature type="compositionally biased region" description="Basic and acidic residues" evidence="1">
    <location>
        <begin position="585"/>
        <end position="600"/>
    </location>
</feature>
<feature type="region of interest" description="Disordered" evidence="1">
    <location>
        <begin position="732"/>
        <end position="768"/>
    </location>
</feature>
<dbReference type="PANTHER" id="PTHR48125">
    <property type="entry name" value="LP07818P1"/>
    <property type="match status" value="1"/>
</dbReference>
<name>A0A4S8KTP3_DENBC</name>
<feature type="region of interest" description="Disordered" evidence="1">
    <location>
        <begin position="585"/>
        <end position="627"/>
    </location>
</feature>
<feature type="compositionally biased region" description="Basic and acidic residues" evidence="1">
    <location>
        <begin position="743"/>
        <end position="756"/>
    </location>
</feature>
<proteinExistence type="predicted"/>
<protein>
    <submittedName>
        <fullName evidence="2">Uncharacterized protein</fullName>
    </submittedName>
</protein>
<sequence length="835" mass="91077">MADLLSVLDPLFLSSDPGSLEPASPLPLYPGEWPNTSQNVDNDEGADQWDFASQPGPLMRELLSPSLHFENLDLSPSELEVFRTLPALGPGGFDITPLLTELLTTSTPENGTLPAAPAFGQTVSTTSTPSTPNQVTLTPSASDHTASAASTLLSTNVPVLPNRMPLQPQSRPASPSTSLSMVQPLLTNFAPPTSAPTSPFPLQESSSATSSPSEIPAIVSVSVSQQAPSVDPSSSEIPPPTSPSPLQQSSSVNSEIPAQYPKVQHRPKLTPQEKTAKSATAAIAKAAREAFLADLLEEKKKYEAAILEVCVKHHHKPEKGLQIINTSAHFKTTKRDVSDHNALVHWLKKRVNEGNSIKLRPDELQDKLKEMLEEDEELKTIAASPELMEELKQDVLDYREQKAKGARVSTISAAQDIRAFSDGLNIAFRNLHARTGAAGFFFVAGGDRNSRAIPTWGVTTDDVMFFFRKELHLEPWDVLADLQMWGNKQNKKGGAPSMLDMRASCINMIASMLRLILQSRVAMNYENYEVAIVQRWRVRLTWPKNCSEGVVTNPTKLTVRNVEILYHALEAGTCRWVEVNAKETKTKETKGKENKGKENDTTVTRTRKRRADASITRGPRNLKRPRLQDNAAADAELQPQPIAATLTSNAPDAGAVPQATSTAPAHSPVDEHLSTQPPGAVPQATSTAPAHSSMVDVHPSTRPPLTQKKRCDAALVSKIMLEKRARCPDTVSGTVGKTIGKPGPRERGLTSSEKRGGQRRSPMRGGPEELLSCTRIFGQLRGFQCRHAEFWWTLTFGSSTEIENDMLVLDDAAWKEVTRHRKTTLSPPPTVRAQA</sequence>
<accession>A0A4S8KTP3</accession>
<reference evidence="2 3" key="1">
    <citation type="journal article" date="2019" name="Nat. Ecol. Evol.">
        <title>Megaphylogeny resolves global patterns of mushroom evolution.</title>
        <authorList>
            <person name="Varga T."/>
            <person name="Krizsan K."/>
            <person name="Foldi C."/>
            <person name="Dima B."/>
            <person name="Sanchez-Garcia M."/>
            <person name="Sanchez-Ramirez S."/>
            <person name="Szollosi G.J."/>
            <person name="Szarkandi J.G."/>
            <person name="Papp V."/>
            <person name="Albert L."/>
            <person name="Andreopoulos W."/>
            <person name="Angelini C."/>
            <person name="Antonin V."/>
            <person name="Barry K.W."/>
            <person name="Bougher N.L."/>
            <person name="Buchanan P."/>
            <person name="Buyck B."/>
            <person name="Bense V."/>
            <person name="Catcheside P."/>
            <person name="Chovatia M."/>
            <person name="Cooper J."/>
            <person name="Damon W."/>
            <person name="Desjardin D."/>
            <person name="Finy P."/>
            <person name="Geml J."/>
            <person name="Haridas S."/>
            <person name="Hughes K."/>
            <person name="Justo A."/>
            <person name="Karasinski D."/>
            <person name="Kautmanova I."/>
            <person name="Kiss B."/>
            <person name="Kocsube S."/>
            <person name="Kotiranta H."/>
            <person name="LaButti K.M."/>
            <person name="Lechner B.E."/>
            <person name="Liimatainen K."/>
            <person name="Lipzen A."/>
            <person name="Lukacs Z."/>
            <person name="Mihaltcheva S."/>
            <person name="Morgado L.N."/>
            <person name="Niskanen T."/>
            <person name="Noordeloos M.E."/>
            <person name="Ohm R.A."/>
            <person name="Ortiz-Santana B."/>
            <person name="Ovrebo C."/>
            <person name="Racz N."/>
            <person name="Riley R."/>
            <person name="Savchenko A."/>
            <person name="Shiryaev A."/>
            <person name="Soop K."/>
            <person name="Spirin V."/>
            <person name="Szebenyi C."/>
            <person name="Tomsovsky M."/>
            <person name="Tulloss R.E."/>
            <person name="Uehling J."/>
            <person name="Grigoriev I.V."/>
            <person name="Vagvolgyi C."/>
            <person name="Papp T."/>
            <person name="Martin F.M."/>
            <person name="Miettinen O."/>
            <person name="Hibbett D.S."/>
            <person name="Nagy L.G."/>
        </authorList>
    </citation>
    <scope>NUCLEOTIDE SEQUENCE [LARGE SCALE GENOMIC DNA]</scope>
    <source>
        <strain evidence="2 3">CBS 962.96</strain>
    </source>
</reference>
<evidence type="ECO:0000256" key="1">
    <source>
        <dbReference type="SAM" id="MobiDB-lite"/>
    </source>
</evidence>
<dbReference type="EMBL" id="ML180076">
    <property type="protein sequence ID" value="THU79113.1"/>
    <property type="molecule type" value="Genomic_DNA"/>
</dbReference>
<evidence type="ECO:0000313" key="2">
    <source>
        <dbReference type="EMBL" id="THU79113.1"/>
    </source>
</evidence>
<feature type="region of interest" description="Disordered" evidence="1">
    <location>
        <begin position="109"/>
        <end position="147"/>
    </location>
</feature>
<dbReference type="PANTHER" id="PTHR48125:SF10">
    <property type="entry name" value="OS12G0136300 PROTEIN"/>
    <property type="match status" value="1"/>
</dbReference>
<organism evidence="2 3">
    <name type="scientific">Dendrothele bispora (strain CBS 962.96)</name>
    <dbReference type="NCBI Taxonomy" id="1314807"/>
    <lineage>
        <taxon>Eukaryota</taxon>
        <taxon>Fungi</taxon>
        <taxon>Dikarya</taxon>
        <taxon>Basidiomycota</taxon>
        <taxon>Agaricomycotina</taxon>
        <taxon>Agaricomycetes</taxon>
        <taxon>Agaricomycetidae</taxon>
        <taxon>Agaricales</taxon>
        <taxon>Agaricales incertae sedis</taxon>
        <taxon>Dendrothele</taxon>
    </lineage>
</organism>
<dbReference type="OrthoDB" id="2999252at2759"/>